<dbReference type="InterPro" id="IPR047200">
    <property type="entry name" value="MFS_YcaD-like"/>
</dbReference>
<dbReference type="RefSeq" id="WP_261613972.1">
    <property type="nucleotide sequence ID" value="NZ_JALIDZ010000001.1"/>
</dbReference>
<feature type="transmembrane region" description="Helical" evidence="4">
    <location>
        <begin position="138"/>
        <end position="160"/>
    </location>
</feature>
<dbReference type="InterPro" id="IPR011701">
    <property type="entry name" value="MFS"/>
</dbReference>
<keyword evidence="2 4" id="KW-1133">Transmembrane helix</keyword>
<evidence type="ECO:0000313" key="7">
    <source>
        <dbReference type="Proteomes" id="UP001320898"/>
    </source>
</evidence>
<feature type="transmembrane region" description="Helical" evidence="4">
    <location>
        <begin position="326"/>
        <end position="349"/>
    </location>
</feature>
<feature type="transmembrane region" description="Helical" evidence="4">
    <location>
        <begin position="80"/>
        <end position="97"/>
    </location>
</feature>
<feature type="transmembrane region" description="Helical" evidence="4">
    <location>
        <begin position="166"/>
        <end position="185"/>
    </location>
</feature>
<evidence type="ECO:0000256" key="4">
    <source>
        <dbReference type="SAM" id="Phobius"/>
    </source>
</evidence>
<evidence type="ECO:0000313" key="6">
    <source>
        <dbReference type="EMBL" id="MCT8970405.1"/>
    </source>
</evidence>
<dbReference type="EMBL" id="JALIDZ010000001">
    <property type="protein sequence ID" value="MCT8970405.1"/>
    <property type="molecule type" value="Genomic_DNA"/>
</dbReference>
<dbReference type="InterPro" id="IPR036259">
    <property type="entry name" value="MFS_trans_sf"/>
</dbReference>
<accession>A0AAW5QTS5</accession>
<feature type="transmembrane region" description="Helical" evidence="4">
    <location>
        <begin position="296"/>
        <end position="319"/>
    </location>
</feature>
<feature type="transmembrane region" description="Helical" evidence="4">
    <location>
        <begin position="271"/>
        <end position="290"/>
    </location>
</feature>
<dbReference type="Gene3D" id="1.20.1250.20">
    <property type="entry name" value="MFS general substrate transporter like domains"/>
    <property type="match status" value="2"/>
</dbReference>
<keyword evidence="1 4" id="KW-0812">Transmembrane</keyword>
<dbReference type="InterPro" id="IPR020846">
    <property type="entry name" value="MFS_dom"/>
</dbReference>
<dbReference type="PROSITE" id="PS50850">
    <property type="entry name" value="MFS"/>
    <property type="match status" value="1"/>
</dbReference>
<comment type="caution">
    <text evidence="6">The sequence shown here is derived from an EMBL/GenBank/DDBJ whole genome shotgun (WGS) entry which is preliminary data.</text>
</comment>
<evidence type="ECO:0000259" key="5">
    <source>
        <dbReference type="PROSITE" id="PS50850"/>
    </source>
</evidence>
<proteinExistence type="predicted"/>
<feature type="transmembrane region" description="Helical" evidence="4">
    <location>
        <begin position="45"/>
        <end position="68"/>
    </location>
</feature>
<keyword evidence="3 4" id="KW-0472">Membrane</keyword>
<reference evidence="6 7" key="1">
    <citation type="submission" date="2022-04" db="EMBL/GenBank/DDBJ databases">
        <authorList>
            <person name="Ye Y.-Q."/>
            <person name="Du Z.-J."/>
        </authorList>
    </citation>
    <scope>NUCLEOTIDE SEQUENCE [LARGE SCALE GENOMIC DNA]</scope>
    <source>
        <strain evidence="6 7">A6E488</strain>
    </source>
</reference>
<feature type="transmembrane region" description="Helical" evidence="4">
    <location>
        <begin position="361"/>
        <end position="380"/>
    </location>
</feature>
<dbReference type="GO" id="GO:0005886">
    <property type="term" value="C:plasma membrane"/>
    <property type="evidence" value="ECO:0007669"/>
    <property type="project" value="TreeGrafter"/>
</dbReference>
<dbReference type="Proteomes" id="UP001320898">
    <property type="component" value="Unassembled WGS sequence"/>
</dbReference>
<feature type="transmembrane region" description="Helical" evidence="4">
    <location>
        <begin position="12"/>
        <end position="33"/>
    </location>
</feature>
<protein>
    <submittedName>
        <fullName evidence="6">MFS transporter</fullName>
    </submittedName>
</protein>
<dbReference type="AlphaFoldDB" id="A0AAW5QTS5"/>
<feature type="transmembrane region" description="Helical" evidence="4">
    <location>
        <begin position="205"/>
        <end position="231"/>
    </location>
</feature>
<dbReference type="PANTHER" id="PTHR23521:SF3">
    <property type="entry name" value="MFS TRANSPORTER"/>
    <property type="match status" value="1"/>
</dbReference>
<feature type="domain" description="Major facilitator superfamily (MFS) profile" evidence="5">
    <location>
        <begin position="9"/>
        <end position="385"/>
    </location>
</feature>
<name>A0AAW5QTS5_9HYPH</name>
<dbReference type="SUPFAM" id="SSF103473">
    <property type="entry name" value="MFS general substrate transporter"/>
    <property type="match status" value="1"/>
</dbReference>
<dbReference type="PANTHER" id="PTHR23521">
    <property type="entry name" value="TRANSPORTER MFS SUPERFAMILY"/>
    <property type="match status" value="1"/>
</dbReference>
<dbReference type="Pfam" id="PF07690">
    <property type="entry name" value="MFS_1"/>
    <property type="match status" value="1"/>
</dbReference>
<evidence type="ECO:0000256" key="2">
    <source>
        <dbReference type="ARBA" id="ARBA00022989"/>
    </source>
</evidence>
<organism evidence="6 7">
    <name type="scientific">Microbaculum marinisediminis</name>
    <dbReference type="NCBI Taxonomy" id="2931392"/>
    <lineage>
        <taxon>Bacteria</taxon>
        <taxon>Pseudomonadati</taxon>
        <taxon>Pseudomonadota</taxon>
        <taxon>Alphaproteobacteria</taxon>
        <taxon>Hyphomicrobiales</taxon>
        <taxon>Tepidamorphaceae</taxon>
        <taxon>Microbaculum</taxon>
    </lineage>
</organism>
<evidence type="ECO:0000256" key="3">
    <source>
        <dbReference type="ARBA" id="ARBA00023136"/>
    </source>
</evidence>
<evidence type="ECO:0000256" key="1">
    <source>
        <dbReference type="ARBA" id="ARBA00022692"/>
    </source>
</evidence>
<feature type="transmembrane region" description="Helical" evidence="4">
    <location>
        <begin position="103"/>
        <end position="126"/>
    </location>
</feature>
<dbReference type="GO" id="GO:0022857">
    <property type="term" value="F:transmembrane transporter activity"/>
    <property type="evidence" value="ECO:0007669"/>
    <property type="project" value="InterPro"/>
</dbReference>
<dbReference type="CDD" id="cd17477">
    <property type="entry name" value="MFS_YcaD_like"/>
    <property type="match status" value="1"/>
</dbReference>
<gene>
    <name evidence="6" type="ORF">MUB46_00890</name>
</gene>
<keyword evidence="7" id="KW-1185">Reference proteome</keyword>
<feature type="transmembrane region" description="Helical" evidence="4">
    <location>
        <begin position="243"/>
        <end position="264"/>
    </location>
</feature>
<sequence>MTDTRADTALPLPALAAVMAVIGAFALSVGYIYPAIALNLEERGVSTVTIGVLAAIQGLGVLVCSVMLPWLTGRFGAWRLAVWSLLGTAATMTLLGLTEHLVIWGILRFLLGVGANALFVICEVWINVLAPERFRGRVIGTYTTVISALFALGPLLVPVLGYQGAGSFGAVAAIYLLMGAPVLWLRTAVPAMEKVPFRELPRVMLAIPVLLLAVAVFSFFDAATFALWVVYAFGRGETQTVTIITLSVLVTGNVILQFPIGWLADRMNRRLLLALLSAAAFAGAIVLPLLPLSNVLTYVFLFFWGAAAFGVYTIAITLIGQYLTGIRLVAANAAFGVMWGIGALIGPWITGLAMQSQGPVGLSLTFAVVYGVLTIAALSLPPIRAALVGLEREGKGKGKG</sequence>